<evidence type="ECO:0000259" key="23">
    <source>
        <dbReference type="Pfam" id="PF23598"/>
    </source>
</evidence>
<sequence length="825" mass="89832">METGRPMRSTGLQADRSTGVHTTGRPVVLHCSVTGRPVHTEPATLNITTDKEALISFMSSLSSESSPNPISTWAKTESPCNWTGVLCDKQGQRVVGLDLSGLGLSGTISPHIGNLSSLHSLNLQNNHFTGAIPHEITKLFKLRVVNMSLNQIEGVLPPNISHCKELETLDLMENRITGKIPEEFSKLTRLEVLKLGKNRFYGEIPSSLANVSSLTTLNFGTNTLSGVIPDEFGRLRKLEELDITINNITGTIPNSIYNITSLVNLAVASNDLRGEIPYDVGDKLPNLLVFNFCFNKFTGRIPGSLHNLTRIRVIRVAHNLLEGNVPPGLGNLPFLEMYNIGFNRIVSSGEDGLSFITSLTNSSHLKFLAIDGNHLEGLIPESIGNLSKALSKLYMGGNRIHGDIPVSIGRLTSLTLLNLSSNLISGEIPTQIGELKELQMLGLANNKLSGAVPKSLGNLSKLNSIDLSGNSLLGHVPSSFRNFQSLLSMDLSNNKLNGSIPKECLNLPSLSTVLNLSNNFLSGPLPEEIGSLENVVTIDISNNLLSGQIPNSIKDCRSLEKLLLGNNRFFGPIPKGLAEIKGLERLDLSSNQLSGSIPEDLQELQGLEYLNLSFNNLEGVVPRDGVFRNLSSFHLEGNKKLCYLACGSDSHRKRVKKVILTASVPAILVMCFVVGLLLYLRKSKAQITEHVEVLDQEYGLGEKPSIAGDAYSFGVMLLELFTGMSPTHESFTADLNLPRWVQSFFPENLVQVLDSELLKLSGNVYNEGQSITSPEREYDCLTKVIEIGLSCTTDVPDGRLSLRLALHGLKTVKQNLLKQTIGITV</sequence>
<keyword evidence="5" id="KW-0723">Serine/threonine-protein kinase</keyword>
<keyword evidence="14 21" id="KW-1133">Transmembrane helix</keyword>
<evidence type="ECO:0000256" key="6">
    <source>
        <dbReference type="ARBA" id="ARBA00022614"/>
    </source>
</evidence>
<evidence type="ECO:0000313" key="24">
    <source>
        <dbReference type="EMBL" id="EXB66163.1"/>
    </source>
</evidence>
<dbReference type="PROSITE" id="PS51450">
    <property type="entry name" value="LRR"/>
    <property type="match status" value="1"/>
</dbReference>
<keyword evidence="13" id="KW-0067">ATP-binding</keyword>
<dbReference type="Pfam" id="PF08263">
    <property type="entry name" value="LRRNT_2"/>
    <property type="match status" value="1"/>
</dbReference>
<evidence type="ECO:0000256" key="5">
    <source>
        <dbReference type="ARBA" id="ARBA00022527"/>
    </source>
</evidence>
<reference evidence="25" key="1">
    <citation type="submission" date="2013-01" db="EMBL/GenBank/DDBJ databases">
        <title>Draft Genome Sequence of a Mulberry Tree, Morus notabilis C.K. Schneid.</title>
        <authorList>
            <person name="He N."/>
            <person name="Zhao S."/>
        </authorList>
    </citation>
    <scope>NUCLEOTIDE SEQUENCE</scope>
</reference>
<keyword evidence="15 21" id="KW-0472">Membrane</keyword>
<evidence type="ECO:0000256" key="8">
    <source>
        <dbReference type="ARBA" id="ARBA00022692"/>
    </source>
</evidence>
<dbReference type="GO" id="GO:0005886">
    <property type="term" value="C:plasma membrane"/>
    <property type="evidence" value="ECO:0007669"/>
    <property type="project" value="UniProtKB-SubCell"/>
</dbReference>
<dbReference type="Gene3D" id="1.10.510.10">
    <property type="entry name" value="Transferase(Phosphotransferase) domain 1"/>
    <property type="match status" value="1"/>
</dbReference>
<dbReference type="SUPFAM" id="SSF56112">
    <property type="entry name" value="Protein kinase-like (PK-like)"/>
    <property type="match status" value="1"/>
</dbReference>
<evidence type="ECO:0000256" key="17">
    <source>
        <dbReference type="ARBA" id="ARBA00023180"/>
    </source>
</evidence>
<accession>W9R306</accession>
<evidence type="ECO:0000256" key="18">
    <source>
        <dbReference type="ARBA" id="ARBA00047899"/>
    </source>
</evidence>
<keyword evidence="10" id="KW-0677">Repeat</keyword>
<keyword evidence="6" id="KW-0433">Leucine-rich repeat</keyword>
<feature type="domain" description="Disease resistance R13L4/SHOC-2-like LRR" evidence="23">
    <location>
        <begin position="357"/>
        <end position="466"/>
    </location>
</feature>
<evidence type="ECO:0000256" key="20">
    <source>
        <dbReference type="SAM" id="MobiDB-lite"/>
    </source>
</evidence>
<evidence type="ECO:0000256" key="4">
    <source>
        <dbReference type="ARBA" id="ARBA00022475"/>
    </source>
</evidence>
<dbReference type="PANTHER" id="PTHR48053:SF136">
    <property type="entry name" value="PROTEIN KINASE, PLANT-TYPE, PUTATIVE-RELATED"/>
    <property type="match status" value="1"/>
</dbReference>
<dbReference type="InterPro" id="IPR055414">
    <property type="entry name" value="LRR_R13L4/SHOC2-like"/>
</dbReference>
<feature type="domain" description="Leucine-rich repeat-containing N-terminal plant-type" evidence="22">
    <location>
        <begin position="49"/>
        <end position="88"/>
    </location>
</feature>
<evidence type="ECO:0000256" key="19">
    <source>
        <dbReference type="ARBA" id="ARBA00048679"/>
    </source>
</evidence>
<comment type="catalytic activity">
    <reaction evidence="19">
        <text>L-seryl-[protein] + ATP = O-phospho-L-seryl-[protein] + ADP + H(+)</text>
        <dbReference type="Rhea" id="RHEA:17989"/>
        <dbReference type="Rhea" id="RHEA-COMP:9863"/>
        <dbReference type="Rhea" id="RHEA-COMP:11604"/>
        <dbReference type="ChEBI" id="CHEBI:15378"/>
        <dbReference type="ChEBI" id="CHEBI:29999"/>
        <dbReference type="ChEBI" id="CHEBI:30616"/>
        <dbReference type="ChEBI" id="CHEBI:83421"/>
        <dbReference type="ChEBI" id="CHEBI:456216"/>
        <dbReference type="EC" id="2.7.11.1"/>
    </reaction>
</comment>
<dbReference type="AlphaFoldDB" id="W9R306"/>
<keyword evidence="25" id="KW-1185">Reference proteome</keyword>
<evidence type="ECO:0000256" key="13">
    <source>
        <dbReference type="ARBA" id="ARBA00022840"/>
    </source>
</evidence>
<evidence type="ECO:0000256" key="15">
    <source>
        <dbReference type="ARBA" id="ARBA00023136"/>
    </source>
</evidence>
<dbReference type="GO" id="GO:0004674">
    <property type="term" value="F:protein serine/threonine kinase activity"/>
    <property type="evidence" value="ECO:0007669"/>
    <property type="project" value="UniProtKB-KW"/>
</dbReference>
<dbReference type="InterPro" id="IPR011009">
    <property type="entry name" value="Kinase-like_dom_sf"/>
</dbReference>
<keyword evidence="11" id="KW-0547">Nucleotide-binding</keyword>
<evidence type="ECO:0000313" key="25">
    <source>
        <dbReference type="Proteomes" id="UP000030645"/>
    </source>
</evidence>
<proteinExistence type="predicted"/>
<dbReference type="Pfam" id="PF23598">
    <property type="entry name" value="LRR_14"/>
    <property type="match status" value="2"/>
</dbReference>
<evidence type="ECO:0000256" key="1">
    <source>
        <dbReference type="ARBA" id="ARBA00004162"/>
    </source>
</evidence>
<keyword evidence="4" id="KW-1003">Cell membrane</keyword>
<dbReference type="FunFam" id="3.80.10.10:FF:001655">
    <property type="entry name" value="Putative leucine-rich repeat receptor-like protein kinase family protein"/>
    <property type="match status" value="1"/>
</dbReference>
<evidence type="ECO:0000256" key="12">
    <source>
        <dbReference type="ARBA" id="ARBA00022777"/>
    </source>
</evidence>
<evidence type="ECO:0000259" key="22">
    <source>
        <dbReference type="Pfam" id="PF08263"/>
    </source>
</evidence>
<dbReference type="FunFam" id="3.80.10.10:FF:000129">
    <property type="entry name" value="Leucine-rich repeat receptor-like kinase"/>
    <property type="match status" value="1"/>
</dbReference>
<evidence type="ECO:0000256" key="2">
    <source>
        <dbReference type="ARBA" id="ARBA00004479"/>
    </source>
</evidence>
<feature type="compositionally biased region" description="Polar residues" evidence="20">
    <location>
        <begin position="10"/>
        <end position="21"/>
    </location>
</feature>
<dbReference type="GO" id="GO:0005524">
    <property type="term" value="F:ATP binding"/>
    <property type="evidence" value="ECO:0007669"/>
    <property type="project" value="UniProtKB-KW"/>
</dbReference>
<dbReference type="Proteomes" id="UP000030645">
    <property type="component" value="Unassembled WGS sequence"/>
</dbReference>
<dbReference type="STRING" id="981085.W9R306"/>
<feature type="transmembrane region" description="Helical" evidence="21">
    <location>
        <begin position="658"/>
        <end position="680"/>
    </location>
</feature>
<evidence type="ECO:0000256" key="21">
    <source>
        <dbReference type="SAM" id="Phobius"/>
    </source>
</evidence>
<protein>
    <recommendedName>
        <fullName evidence="3">non-specific serine/threonine protein kinase</fullName>
        <ecNumber evidence="3">2.7.11.1</ecNumber>
    </recommendedName>
</protein>
<evidence type="ECO:0000256" key="3">
    <source>
        <dbReference type="ARBA" id="ARBA00012513"/>
    </source>
</evidence>
<evidence type="ECO:0000256" key="9">
    <source>
        <dbReference type="ARBA" id="ARBA00022729"/>
    </source>
</evidence>
<dbReference type="eggNOG" id="ENOG502R8ZZ">
    <property type="taxonomic scope" value="Eukaryota"/>
</dbReference>
<dbReference type="Pfam" id="PF00560">
    <property type="entry name" value="LRR_1"/>
    <property type="match status" value="5"/>
</dbReference>
<dbReference type="FunFam" id="3.80.10.10:FF:000288">
    <property type="entry name" value="LRR receptor-like serine/threonine-protein kinase EFR"/>
    <property type="match status" value="1"/>
</dbReference>
<evidence type="ECO:0000256" key="16">
    <source>
        <dbReference type="ARBA" id="ARBA00023170"/>
    </source>
</evidence>
<dbReference type="SMART" id="SM00365">
    <property type="entry name" value="LRR_SD22"/>
    <property type="match status" value="7"/>
</dbReference>
<evidence type="ECO:0000256" key="14">
    <source>
        <dbReference type="ARBA" id="ARBA00022989"/>
    </source>
</evidence>
<feature type="domain" description="Disease resistance R13L4/SHOC-2-like LRR" evidence="23">
    <location>
        <begin position="110"/>
        <end position="316"/>
    </location>
</feature>
<keyword evidence="12 24" id="KW-0418">Kinase</keyword>
<name>W9R306_9ROSA</name>
<gene>
    <name evidence="24" type="ORF">L484_004212</name>
</gene>
<dbReference type="PRINTS" id="PR00019">
    <property type="entry name" value="LEURICHRPT"/>
</dbReference>
<keyword evidence="9" id="KW-0732">Signal</keyword>
<keyword evidence="16 24" id="KW-0675">Receptor</keyword>
<keyword evidence="17" id="KW-0325">Glycoprotein</keyword>
<comment type="catalytic activity">
    <reaction evidence="18">
        <text>L-threonyl-[protein] + ATP = O-phospho-L-threonyl-[protein] + ADP + H(+)</text>
        <dbReference type="Rhea" id="RHEA:46608"/>
        <dbReference type="Rhea" id="RHEA-COMP:11060"/>
        <dbReference type="Rhea" id="RHEA-COMP:11605"/>
        <dbReference type="ChEBI" id="CHEBI:15378"/>
        <dbReference type="ChEBI" id="CHEBI:30013"/>
        <dbReference type="ChEBI" id="CHEBI:30616"/>
        <dbReference type="ChEBI" id="CHEBI:61977"/>
        <dbReference type="ChEBI" id="CHEBI:456216"/>
        <dbReference type="EC" id="2.7.11.1"/>
    </reaction>
</comment>
<comment type="subcellular location">
    <subcellularLocation>
        <location evidence="1">Cell membrane</location>
        <topology evidence="1">Single-pass membrane protein</topology>
    </subcellularLocation>
    <subcellularLocation>
        <location evidence="2">Membrane</location>
        <topology evidence="2">Single-pass type I membrane protein</topology>
    </subcellularLocation>
</comment>
<organism evidence="24 25">
    <name type="scientific">Morus notabilis</name>
    <dbReference type="NCBI Taxonomy" id="981085"/>
    <lineage>
        <taxon>Eukaryota</taxon>
        <taxon>Viridiplantae</taxon>
        <taxon>Streptophyta</taxon>
        <taxon>Embryophyta</taxon>
        <taxon>Tracheophyta</taxon>
        <taxon>Spermatophyta</taxon>
        <taxon>Magnoliopsida</taxon>
        <taxon>eudicotyledons</taxon>
        <taxon>Gunneridae</taxon>
        <taxon>Pentapetalae</taxon>
        <taxon>rosids</taxon>
        <taxon>fabids</taxon>
        <taxon>Rosales</taxon>
        <taxon>Moraceae</taxon>
        <taxon>Moreae</taxon>
        <taxon>Morus</taxon>
    </lineage>
</organism>
<keyword evidence="7" id="KW-0808">Transferase</keyword>
<evidence type="ECO:0000256" key="10">
    <source>
        <dbReference type="ARBA" id="ARBA00022737"/>
    </source>
</evidence>
<dbReference type="InterPro" id="IPR013210">
    <property type="entry name" value="LRR_N_plant-typ"/>
</dbReference>
<evidence type="ECO:0000256" key="7">
    <source>
        <dbReference type="ARBA" id="ARBA00022679"/>
    </source>
</evidence>
<dbReference type="InterPro" id="IPR032675">
    <property type="entry name" value="LRR_dom_sf"/>
</dbReference>
<dbReference type="InterPro" id="IPR001611">
    <property type="entry name" value="Leu-rich_rpt"/>
</dbReference>
<dbReference type="SUPFAM" id="SSF52058">
    <property type="entry name" value="L domain-like"/>
    <property type="match status" value="2"/>
</dbReference>
<evidence type="ECO:0000256" key="11">
    <source>
        <dbReference type="ARBA" id="ARBA00022741"/>
    </source>
</evidence>
<feature type="region of interest" description="Disordered" evidence="20">
    <location>
        <begin position="1"/>
        <end position="21"/>
    </location>
</feature>
<dbReference type="Gene3D" id="3.80.10.10">
    <property type="entry name" value="Ribonuclease Inhibitor"/>
    <property type="match status" value="3"/>
</dbReference>
<dbReference type="PANTHER" id="PTHR48053">
    <property type="entry name" value="LEUCINE RICH REPEAT FAMILY PROTEIN, EXPRESSED"/>
    <property type="match status" value="1"/>
</dbReference>
<dbReference type="EC" id="2.7.11.1" evidence="3"/>
<dbReference type="FunFam" id="3.80.10.10:FF:000299">
    <property type="entry name" value="Piriformospora indica-insensitive protein 2"/>
    <property type="match status" value="1"/>
</dbReference>
<dbReference type="InterPro" id="IPR051716">
    <property type="entry name" value="Plant_RL_S/T_kinase"/>
</dbReference>
<dbReference type="InterPro" id="IPR003591">
    <property type="entry name" value="Leu-rich_rpt_typical-subtyp"/>
</dbReference>
<dbReference type="EMBL" id="KE344527">
    <property type="protein sequence ID" value="EXB66163.1"/>
    <property type="molecule type" value="Genomic_DNA"/>
</dbReference>
<dbReference type="SMART" id="SM00369">
    <property type="entry name" value="LRR_TYP"/>
    <property type="match status" value="9"/>
</dbReference>
<keyword evidence="8 21" id="KW-0812">Transmembrane</keyword>